<organism evidence="1">
    <name type="scientific">freshwater metagenome</name>
    <dbReference type="NCBI Taxonomy" id="449393"/>
    <lineage>
        <taxon>unclassified sequences</taxon>
        <taxon>metagenomes</taxon>
        <taxon>ecological metagenomes</taxon>
    </lineage>
</organism>
<dbReference type="EMBL" id="CAFBNE010000214">
    <property type="protein sequence ID" value="CAB4972347.1"/>
    <property type="molecule type" value="Genomic_DNA"/>
</dbReference>
<sequence>MEVALRVGQQLGSDAPHVVEGLAADEPGDGREAAPVDRAVERLTGLDVQHVDLGLLGPADGELVGEAVALLRGLPAVERGEARRIEDHRVDEDALDAGGVDDVQDGELLARLAPGDETALAPPVGGRYRARPEQALDLLREGIAGGPGIALSPGEVPLSRRPFSRARVVGGLKPSIRVRDGGAVEHVDVVGAVRVGVAGASGCVWRLGCVVFGHPPTIR</sequence>
<proteinExistence type="predicted"/>
<name>A0A6J7LVI3_9ZZZZ</name>
<accession>A0A6J7LVI3</accession>
<dbReference type="AlphaFoldDB" id="A0A6J7LVI3"/>
<evidence type="ECO:0000313" key="1">
    <source>
        <dbReference type="EMBL" id="CAB4972347.1"/>
    </source>
</evidence>
<protein>
    <submittedName>
        <fullName evidence="1">Unannotated protein</fullName>
    </submittedName>
</protein>
<reference evidence="1" key="1">
    <citation type="submission" date="2020-05" db="EMBL/GenBank/DDBJ databases">
        <authorList>
            <person name="Chiriac C."/>
            <person name="Salcher M."/>
            <person name="Ghai R."/>
            <person name="Kavagutti S V."/>
        </authorList>
    </citation>
    <scope>NUCLEOTIDE SEQUENCE</scope>
</reference>
<gene>
    <name evidence="1" type="ORF">UFOPK3772_03485</name>
</gene>